<accession>A0A926DEH2</accession>
<dbReference type="GO" id="GO:0061711">
    <property type="term" value="F:tRNA N(6)-L-threonylcarbamoyladenine synthase activity"/>
    <property type="evidence" value="ECO:0007669"/>
    <property type="project" value="UniProtKB-EC"/>
</dbReference>
<evidence type="ECO:0000256" key="4">
    <source>
        <dbReference type="ARBA" id="ARBA00022723"/>
    </source>
</evidence>
<dbReference type="EC" id="2.3.1.234" evidence="1"/>
<dbReference type="Pfam" id="PF00814">
    <property type="entry name" value="TsaD"/>
    <property type="match status" value="1"/>
</dbReference>
<dbReference type="GO" id="GO:0005829">
    <property type="term" value="C:cytosol"/>
    <property type="evidence" value="ECO:0007669"/>
    <property type="project" value="TreeGrafter"/>
</dbReference>
<keyword evidence="3" id="KW-0819">tRNA processing</keyword>
<dbReference type="AlphaFoldDB" id="A0A926DEH2"/>
<comment type="caution">
    <text evidence="8">The sequence shown here is derived from an EMBL/GenBank/DDBJ whole genome shotgun (WGS) entry which is preliminary data.</text>
</comment>
<comment type="catalytic activity">
    <reaction evidence="6">
        <text>L-threonylcarbamoyladenylate + adenosine(37) in tRNA = N(6)-L-threonylcarbamoyladenosine(37) in tRNA + AMP + H(+)</text>
        <dbReference type="Rhea" id="RHEA:37059"/>
        <dbReference type="Rhea" id="RHEA-COMP:10162"/>
        <dbReference type="Rhea" id="RHEA-COMP:10163"/>
        <dbReference type="ChEBI" id="CHEBI:15378"/>
        <dbReference type="ChEBI" id="CHEBI:73682"/>
        <dbReference type="ChEBI" id="CHEBI:74411"/>
        <dbReference type="ChEBI" id="CHEBI:74418"/>
        <dbReference type="ChEBI" id="CHEBI:456215"/>
        <dbReference type="EC" id="2.3.1.234"/>
    </reaction>
</comment>
<keyword evidence="9" id="KW-1185">Reference proteome</keyword>
<gene>
    <name evidence="8" type="ORF">H8695_02395</name>
</gene>
<organism evidence="8 9">
    <name type="scientific">Feifania hominis</name>
    <dbReference type="NCBI Taxonomy" id="2763660"/>
    <lineage>
        <taxon>Bacteria</taxon>
        <taxon>Bacillati</taxon>
        <taxon>Bacillota</taxon>
        <taxon>Clostridia</taxon>
        <taxon>Eubacteriales</taxon>
        <taxon>Feifaniaceae</taxon>
        <taxon>Feifania</taxon>
    </lineage>
</organism>
<dbReference type="GO" id="GO:0008033">
    <property type="term" value="P:tRNA processing"/>
    <property type="evidence" value="ECO:0007669"/>
    <property type="project" value="UniProtKB-KW"/>
</dbReference>
<evidence type="ECO:0000256" key="3">
    <source>
        <dbReference type="ARBA" id="ARBA00022694"/>
    </source>
</evidence>
<protein>
    <recommendedName>
        <fullName evidence="1">N(6)-L-threonylcarbamoyladenine synthase</fullName>
        <ecNumber evidence="1">2.3.1.234</ecNumber>
    </recommendedName>
</protein>
<dbReference type="InterPro" id="IPR017861">
    <property type="entry name" value="KAE1/TsaD"/>
</dbReference>
<dbReference type="EMBL" id="JACRSP010000001">
    <property type="protein sequence ID" value="MBC8535545.1"/>
    <property type="molecule type" value="Genomic_DNA"/>
</dbReference>
<dbReference type="SUPFAM" id="SSF53067">
    <property type="entry name" value="Actin-like ATPase domain"/>
    <property type="match status" value="1"/>
</dbReference>
<name>A0A926DEH2_9FIRM</name>
<keyword evidence="4" id="KW-0479">Metal-binding</keyword>
<dbReference type="InterPro" id="IPR000905">
    <property type="entry name" value="Gcp-like_dom"/>
</dbReference>
<dbReference type="Gene3D" id="3.30.420.40">
    <property type="match status" value="2"/>
</dbReference>
<dbReference type="Proteomes" id="UP000620366">
    <property type="component" value="Unassembled WGS sequence"/>
</dbReference>
<evidence type="ECO:0000256" key="1">
    <source>
        <dbReference type="ARBA" id="ARBA00012156"/>
    </source>
</evidence>
<evidence type="ECO:0000259" key="7">
    <source>
        <dbReference type="Pfam" id="PF00814"/>
    </source>
</evidence>
<feature type="domain" description="Gcp-like" evidence="7">
    <location>
        <begin position="51"/>
        <end position="301"/>
    </location>
</feature>
<reference evidence="8" key="1">
    <citation type="submission" date="2020-08" db="EMBL/GenBank/DDBJ databases">
        <title>Genome public.</title>
        <authorList>
            <person name="Liu C."/>
            <person name="Sun Q."/>
        </authorList>
    </citation>
    <scope>NUCLEOTIDE SEQUENCE</scope>
    <source>
        <strain evidence="8">BX7</strain>
    </source>
</reference>
<dbReference type="RefSeq" id="WP_249299272.1">
    <property type="nucleotide sequence ID" value="NZ_JACRSP010000001.1"/>
</dbReference>
<proteinExistence type="predicted"/>
<evidence type="ECO:0000313" key="8">
    <source>
        <dbReference type="EMBL" id="MBC8535545.1"/>
    </source>
</evidence>
<evidence type="ECO:0000256" key="6">
    <source>
        <dbReference type="ARBA" id="ARBA00048117"/>
    </source>
</evidence>
<keyword evidence="2" id="KW-0808">Transferase</keyword>
<dbReference type="InterPro" id="IPR043129">
    <property type="entry name" value="ATPase_NBD"/>
</dbReference>
<dbReference type="PANTHER" id="PTHR11735:SF11">
    <property type="entry name" value="TRNA THREONYLCARBAMOYLADENOSINE BIOSYNTHESIS PROTEIN TSAB"/>
    <property type="match status" value="1"/>
</dbReference>
<evidence type="ECO:0000313" key="9">
    <source>
        <dbReference type="Proteomes" id="UP000620366"/>
    </source>
</evidence>
<keyword evidence="5" id="KW-0012">Acyltransferase</keyword>
<evidence type="ECO:0000256" key="5">
    <source>
        <dbReference type="ARBA" id="ARBA00023315"/>
    </source>
</evidence>
<dbReference type="PRINTS" id="PR00789">
    <property type="entry name" value="OSIALOPTASE"/>
</dbReference>
<sequence length="320" mass="34403">MACYLGIDTSNYTTSVARYDSDSGRMTGRRKLLPVEGEKTGLRQNEAVFLHNRQLPELLEELLCDGARPDAVSVSRAPRDCEGSYMPCFTVGHGYARALAAALCVPLFETSHQKGHVLAALYGADSLALLREPFLAFHVSGGTTELLHVTPDGDERIKISLLGGTLDLPAGQVIDRLGVSMGFSFPCGAQMEQYAIENPDGQTLRPLVTLRDGGFHLSGLENKAHEHLARGAGRTAVIQFLFDSIGESIRALTKQALSDMEVKKVVFAGGVMSNARIKALLGGDLPAVFTPSAYAADNAMGVALWGALNREELCKTKVRL</sequence>
<dbReference type="GO" id="GO:0046872">
    <property type="term" value="F:metal ion binding"/>
    <property type="evidence" value="ECO:0007669"/>
    <property type="project" value="UniProtKB-KW"/>
</dbReference>
<dbReference type="PANTHER" id="PTHR11735">
    <property type="entry name" value="TRNA N6-ADENOSINE THREONYLCARBAMOYLTRANSFERASE"/>
    <property type="match status" value="1"/>
</dbReference>
<evidence type="ECO:0000256" key="2">
    <source>
        <dbReference type="ARBA" id="ARBA00022679"/>
    </source>
</evidence>